<keyword evidence="1" id="KW-1133">Transmembrane helix</keyword>
<feature type="transmembrane region" description="Helical" evidence="1">
    <location>
        <begin position="6"/>
        <end position="27"/>
    </location>
</feature>
<keyword evidence="1" id="KW-0472">Membrane</keyword>
<evidence type="ECO:0000313" key="2">
    <source>
        <dbReference type="EMBL" id="TCP99043.1"/>
    </source>
</evidence>
<dbReference type="RefSeq" id="WP_279229902.1">
    <property type="nucleotide sequence ID" value="NZ_CP058648.1"/>
</dbReference>
<gene>
    <name evidence="2" type="ORF">EDD79_10376</name>
</gene>
<sequence length="44" mass="5069">MSTFGLIQLFIILIYFAIPALVLYFILKLAIKNAIKELKDENIL</sequence>
<keyword evidence="1" id="KW-0812">Transmembrane</keyword>
<evidence type="ECO:0000256" key="1">
    <source>
        <dbReference type="SAM" id="Phobius"/>
    </source>
</evidence>
<name>A0A4V2T2V6_9FIRM</name>
<protein>
    <submittedName>
        <fullName evidence="2">Uncharacterized protein</fullName>
    </submittedName>
</protein>
<comment type="caution">
    <text evidence="2">The sequence shown here is derived from an EMBL/GenBank/DDBJ whole genome shotgun (WGS) entry which is preliminary data.</text>
</comment>
<dbReference type="AlphaFoldDB" id="A0A4V2T2V6"/>
<organism evidence="2 3">
    <name type="scientific">Serpentinicella alkaliphila</name>
    <dbReference type="NCBI Taxonomy" id="1734049"/>
    <lineage>
        <taxon>Bacteria</taxon>
        <taxon>Bacillati</taxon>
        <taxon>Bacillota</taxon>
        <taxon>Clostridia</taxon>
        <taxon>Peptostreptococcales</taxon>
        <taxon>Natronincolaceae</taxon>
        <taxon>Serpentinicella</taxon>
    </lineage>
</organism>
<accession>A0A4V2T2V6</accession>
<dbReference type="Proteomes" id="UP000295504">
    <property type="component" value="Unassembled WGS sequence"/>
</dbReference>
<proteinExistence type="predicted"/>
<keyword evidence="3" id="KW-1185">Reference proteome</keyword>
<evidence type="ECO:0000313" key="3">
    <source>
        <dbReference type="Proteomes" id="UP000295504"/>
    </source>
</evidence>
<dbReference type="EMBL" id="SLYC01000037">
    <property type="protein sequence ID" value="TCP99043.1"/>
    <property type="molecule type" value="Genomic_DNA"/>
</dbReference>
<reference evidence="2 3" key="1">
    <citation type="submission" date="2019-03" db="EMBL/GenBank/DDBJ databases">
        <title>Genomic Encyclopedia of Type Strains, Phase IV (KMG-IV): sequencing the most valuable type-strain genomes for metagenomic binning, comparative biology and taxonomic classification.</title>
        <authorList>
            <person name="Goeker M."/>
        </authorList>
    </citation>
    <scope>NUCLEOTIDE SEQUENCE [LARGE SCALE GENOMIC DNA]</scope>
    <source>
        <strain evidence="2 3">DSM 100013</strain>
    </source>
</reference>